<sequence>MPEINFPKMVKIRQKFEAPVIKDLKGELSKEVAKSKLKERIKPGDSVAITAGSRGISHIAEIIAALVKEVKDLGGNPFIVPAMGSHGGATAEGQIAVLKSYGITESSIGAPIRSSMEVVKIGEIREGVPVLMDKIAFNADAIIAVNRIKPHTSFRGAVESGLMKMLSIGLGKHAGACLVHSFGSPGLREMVPQVLYFGSSFKRSRKERGPGNYW</sequence>
<gene>
    <name evidence="3" type="ORF">COZ07_08850</name>
    <name evidence="2" type="ORF">COZ58_01385</name>
</gene>
<dbReference type="RefSeq" id="WP_406608245.1">
    <property type="nucleotide sequence ID" value="NZ_PFKO01000325.1"/>
</dbReference>
<dbReference type="EMBL" id="PFIP01000020">
    <property type="protein sequence ID" value="PIX35111.1"/>
    <property type="molecule type" value="Genomic_DNA"/>
</dbReference>
<evidence type="ECO:0000313" key="3">
    <source>
        <dbReference type="EMBL" id="PIY31565.1"/>
    </source>
</evidence>
<accession>A0A2M7KAF6</accession>
<reference evidence="2" key="2">
    <citation type="submission" date="2017-09" db="EMBL/GenBank/DDBJ databases">
        <title>Depth-based differentiation of microbial function through sediment-hosted aquifers and enrichment of novel symbionts in the deep terrestrial subsurface.</title>
        <authorList>
            <person name="Probst A.J."/>
            <person name="Ladd B."/>
            <person name="Jarett J.K."/>
            <person name="Geller-Mcgrath D.E."/>
            <person name="Sieber C.M.K."/>
            <person name="Emerson J.B."/>
            <person name="Anantharaman K."/>
            <person name="Thomas B.C."/>
            <person name="Malmstrom R."/>
            <person name="Stieglmeier M."/>
            <person name="Klingl A."/>
            <person name="Woyke T."/>
            <person name="Ryan C.M."/>
            <person name="Banfield J.F."/>
        </authorList>
    </citation>
    <scope>NUCLEOTIDE SEQUENCE</scope>
    <source>
        <strain evidence="2">CG_4_8_14_3_um_filter_34_18</strain>
    </source>
</reference>
<reference evidence="4 5" key="1">
    <citation type="submission" date="2017-09" db="EMBL/GenBank/DDBJ databases">
        <title>Depth-based differentiation of microbial function through sediment-hosted aquifers and enrichment of novel symbionts in the deep terrestrial subsurface.</title>
        <authorList>
            <person name="Probst A.J."/>
            <person name="Ladd B."/>
            <person name="Jarett J.K."/>
            <person name="Geller-Mcgrath D.E."/>
            <person name="Sieber C.M."/>
            <person name="Emerson J.B."/>
            <person name="Anantharaman K."/>
            <person name="Thomas B.C."/>
            <person name="Malmstrom R."/>
            <person name="Stieglmeier M."/>
            <person name="Klingl A."/>
            <person name="Woyke T."/>
            <person name="Ryan C.M."/>
            <person name="Banfield J.F."/>
        </authorList>
    </citation>
    <scope>NUCLEOTIDE SEQUENCE [LARGE SCALE GENOMIC DNA]</scope>
    <source>
        <strain evidence="3">CG_4_10_14_3_um_filter_34_13</strain>
    </source>
</reference>
<dbReference type="Proteomes" id="UP000231493">
    <property type="component" value="Unassembled WGS sequence"/>
</dbReference>
<organism evidence="3 4">
    <name type="scientific">Candidatus Infernicultor aquiphilus</name>
    <dbReference type="NCBI Taxonomy" id="1805029"/>
    <lineage>
        <taxon>Bacteria</taxon>
        <taxon>Pseudomonadati</taxon>
        <taxon>Atribacterota</taxon>
        <taxon>Candidatus Phoenicimicrobiia</taxon>
        <taxon>Candidatus Pheonicimicrobiales</taxon>
        <taxon>Candidatus Phoenicimicrobiaceae</taxon>
        <taxon>Candidatus Infernicultor</taxon>
    </lineage>
</organism>
<dbReference type="Proteomes" id="UP000230646">
    <property type="component" value="Unassembled WGS sequence"/>
</dbReference>
<dbReference type="EMBL" id="PFKO01000325">
    <property type="protein sequence ID" value="PIY31565.1"/>
    <property type="molecule type" value="Genomic_DNA"/>
</dbReference>
<dbReference type="Gene3D" id="3.40.50.11440">
    <property type="match status" value="1"/>
</dbReference>
<dbReference type="InterPro" id="IPR018657">
    <property type="entry name" value="LarA-like_N"/>
</dbReference>
<dbReference type="AlphaFoldDB" id="A0A2M7PM03"/>
<protein>
    <recommendedName>
        <fullName evidence="1">LarA-like N-terminal domain-containing protein</fullName>
    </recommendedName>
</protein>
<evidence type="ECO:0000313" key="5">
    <source>
        <dbReference type="Proteomes" id="UP000231493"/>
    </source>
</evidence>
<name>A0A2M7PM03_9BACT</name>
<evidence type="ECO:0000259" key="1">
    <source>
        <dbReference type="Pfam" id="PF09861"/>
    </source>
</evidence>
<feature type="domain" description="LarA-like N-terminal" evidence="1">
    <location>
        <begin position="23"/>
        <end position="152"/>
    </location>
</feature>
<evidence type="ECO:0000313" key="2">
    <source>
        <dbReference type="EMBL" id="PIX35111.1"/>
    </source>
</evidence>
<dbReference type="Pfam" id="PF09861">
    <property type="entry name" value="Lar_N"/>
    <property type="match status" value="1"/>
</dbReference>
<comment type="caution">
    <text evidence="3">The sequence shown here is derived from an EMBL/GenBank/DDBJ whole genome shotgun (WGS) entry which is preliminary data.</text>
</comment>
<dbReference type="GO" id="GO:0050043">
    <property type="term" value="F:lactate racemase activity"/>
    <property type="evidence" value="ECO:0007669"/>
    <property type="project" value="InterPro"/>
</dbReference>
<evidence type="ECO:0000313" key="4">
    <source>
        <dbReference type="Proteomes" id="UP000230646"/>
    </source>
</evidence>
<proteinExistence type="predicted"/>
<accession>A0A2M7PM03</accession>